<gene>
    <name evidence="2" type="primary">orgA</name>
    <name evidence="2" type="ORF">BN2475_510061</name>
</gene>
<name>A0A1N7SCE0_9BURK</name>
<dbReference type="STRING" id="1247936.BN2475_510061"/>
<dbReference type="Proteomes" id="UP000187012">
    <property type="component" value="Unassembled WGS sequence"/>
</dbReference>
<dbReference type="Pfam" id="PF09482">
    <property type="entry name" value="OrgA_MxiK"/>
    <property type="match status" value="1"/>
</dbReference>
<evidence type="ECO:0000313" key="3">
    <source>
        <dbReference type="Proteomes" id="UP000187012"/>
    </source>
</evidence>
<sequence length="217" mass="24450">MTASRETASDGVLKEQGSSRGHAVNHSALMGIMYGPYDYVHPDRRRADGVALDQLPRSIANQLLIERHALDTRINFALPDDPYLQRCVAHWSRLPRICFLMGVRRLRATLVEQRRYLRLDPLAQRFASVPVAVDVAISEDPEPDDTDVLAAGMATMSVALRRLPKPLLPRLALLFPQRFELELWKRLEHQAELAGIWNPSLFIFAVSHALLEPASLS</sequence>
<dbReference type="NCBIfam" id="TIGR02555">
    <property type="entry name" value="OrgA_MxiK"/>
    <property type="match status" value="1"/>
</dbReference>
<accession>A0A1N7SCE0</accession>
<dbReference type="EMBL" id="CYGX02000051">
    <property type="protein sequence ID" value="SIT45002.1"/>
    <property type="molecule type" value="Genomic_DNA"/>
</dbReference>
<dbReference type="RefSeq" id="WP_094781780.1">
    <property type="nucleotide sequence ID" value="NZ_CYGX02000051.1"/>
</dbReference>
<proteinExistence type="predicted"/>
<reference evidence="2 3" key="1">
    <citation type="submission" date="2016-12" db="EMBL/GenBank/DDBJ databases">
        <authorList>
            <person name="Song W.-J."/>
            <person name="Kurnit D.M."/>
        </authorList>
    </citation>
    <scope>NUCLEOTIDE SEQUENCE [LARGE SCALE GENOMIC DNA]</scope>
    <source>
        <strain evidence="2 3">STM7296</strain>
    </source>
</reference>
<dbReference type="InterPro" id="IPR013388">
    <property type="entry name" value="T3SS_OrgA/MxiK"/>
</dbReference>
<dbReference type="AlphaFoldDB" id="A0A1N7SCE0"/>
<evidence type="ECO:0000256" key="1">
    <source>
        <dbReference type="SAM" id="MobiDB-lite"/>
    </source>
</evidence>
<keyword evidence="3" id="KW-1185">Reference proteome</keyword>
<feature type="region of interest" description="Disordered" evidence="1">
    <location>
        <begin position="1"/>
        <end position="20"/>
    </location>
</feature>
<protein>
    <submittedName>
        <fullName evidence="2">Oxygen-regulated invasion protein OrgA</fullName>
    </submittedName>
</protein>
<organism evidence="2 3">
    <name type="scientific">Paraburkholderia ribeironis</name>
    <dbReference type="NCBI Taxonomy" id="1247936"/>
    <lineage>
        <taxon>Bacteria</taxon>
        <taxon>Pseudomonadati</taxon>
        <taxon>Pseudomonadota</taxon>
        <taxon>Betaproteobacteria</taxon>
        <taxon>Burkholderiales</taxon>
        <taxon>Burkholderiaceae</taxon>
        <taxon>Paraburkholderia</taxon>
    </lineage>
</organism>
<evidence type="ECO:0000313" key="2">
    <source>
        <dbReference type="EMBL" id="SIT45002.1"/>
    </source>
</evidence>